<dbReference type="Proteomes" id="UP000618460">
    <property type="component" value="Unassembled WGS sequence"/>
</dbReference>
<reference evidence="2" key="1">
    <citation type="journal article" date="2014" name="Int. J. Syst. Evol. Microbiol.">
        <title>Complete genome sequence of Corynebacterium casei LMG S-19264T (=DSM 44701T), isolated from a smear-ripened cheese.</title>
        <authorList>
            <consortium name="US DOE Joint Genome Institute (JGI-PGF)"/>
            <person name="Walter F."/>
            <person name="Albersmeier A."/>
            <person name="Kalinowski J."/>
            <person name="Ruckert C."/>
        </authorList>
    </citation>
    <scope>NUCLEOTIDE SEQUENCE</scope>
    <source>
        <strain evidence="2">CGMCC 1.6333</strain>
    </source>
</reference>
<keyword evidence="3" id="KW-1185">Reference proteome</keyword>
<dbReference type="PROSITE" id="PS50965">
    <property type="entry name" value="NERD"/>
    <property type="match status" value="1"/>
</dbReference>
<proteinExistence type="predicted"/>
<evidence type="ECO:0000313" key="2">
    <source>
        <dbReference type="EMBL" id="GGM32706.1"/>
    </source>
</evidence>
<dbReference type="Pfam" id="PF08378">
    <property type="entry name" value="NERD"/>
    <property type="match status" value="1"/>
</dbReference>
<name>A0A917WVP3_9BACI</name>
<reference evidence="2" key="2">
    <citation type="submission" date="2020-09" db="EMBL/GenBank/DDBJ databases">
        <authorList>
            <person name="Sun Q."/>
            <person name="Zhou Y."/>
        </authorList>
    </citation>
    <scope>NUCLEOTIDE SEQUENCE</scope>
    <source>
        <strain evidence="2">CGMCC 1.6333</strain>
    </source>
</reference>
<feature type="domain" description="NERD" evidence="1">
    <location>
        <begin position="41"/>
        <end position="156"/>
    </location>
</feature>
<sequence length="323" mass="37246">MIGKPLTVSSRLNAYEALLRRLPSHHPTYTTIEKAYTLPLAGYRGEKEVYYRLKNLSDNFIIFHDLRLPHQDSFFQIDFLVLSKSCIFVIEVKNMRGTLFFDTHFKQLIRTVEEKEEGFRNPLAQVQEHKWKLSEWFSKVLNISSVPIESFVAIANSSSVLKTNAADLEIYQRVVHAEYLIDHLNDWNTYYLEKNFGFLDVDQITKELLDADTPFQPDLLKRYGIKAGELRNGVVCPHCNAASMKRTHGKWLCWQCNKYSKGGAEQAIGDYLQLIASSISNQECRSYLGIESPQLAKRILHSADVVGDGATKNRRYRVFDRIN</sequence>
<dbReference type="EMBL" id="BMLG01000008">
    <property type="protein sequence ID" value="GGM32706.1"/>
    <property type="molecule type" value="Genomic_DNA"/>
</dbReference>
<dbReference type="InterPro" id="IPR011528">
    <property type="entry name" value="NERD"/>
</dbReference>
<accession>A0A917WVP3</accession>
<dbReference type="RefSeq" id="WP_117154871.1">
    <property type="nucleotide sequence ID" value="NZ_BMLG01000008.1"/>
</dbReference>
<comment type="caution">
    <text evidence="2">The sequence shown here is derived from an EMBL/GenBank/DDBJ whole genome shotgun (WGS) entry which is preliminary data.</text>
</comment>
<evidence type="ECO:0000259" key="1">
    <source>
        <dbReference type="PROSITE" id="PS50965"/>
    </source>
</evidence>
<gene>
    <name evidence="2" type="ORF">GCM10011351_18430</name>
</gene>
<dbReference type="OrthoDB" id="569879at2"/>
<protein>
    <submittedName>
        <fullName evidence="2">Nuclease</fullName>
    </submittedName>
</protein>
<organism evidence="2 3">
    <name type="scientific">Paraliobacillus quinghaiensis</name>
    <dbReference type="NCBI Taxonomy" id="470815"/>
    <lineage>
        <taxon>Bacteria</taxon>
        <taxon>Bacillati</taxon>
        <taxon>Bacillota</taxon>
        <taxon>Bacilli</taxon>
        <taxon>Bacillales</taxon>
        <taxon>Bacillaceae</taxon>
        <taxon>Paraliobacillus</taxon>
    </lineage>
</organism>
<dbReference type="AlphaFoldDB" id="A0A917WVP3"/>
<evidence type="ECO:0000313" key="3">
    <source>
        <dbReference type="Proteomes" id="UP000618460"/>
    </source>
</evidence>